<dbReference type="EC" id="3.4.21.-" evidence="5"/>
<name>B7G479_PHATC</name>
<gene>
    <name evidence="8" type="ORF">PHATRDRAFT_47594</name>
</gene>
<keyword evidence="5" id="KW-0496">Mitochondrion</keyword>
<dbReference type="InterPro" id="IPR036286">
    <property type="entry name" value="LexA/Signal_pep-like_sf"/>
</dbReference>
<feature type="region of interest" description="Disordered" evidence="6">
    <location>
        <begin position="1"/>
        <end position="20"/>
    </location>
</feature>
<reference evidence="8 9" key="1">
    <citation type="journal article" date="2008" name="Nature">
        <title>The Phaeodactylum genome reveals the evolutionary history of diatom genomes.</title>
        <authorList>
            <person name="Bowler C."/>
            <person name="Allen A.E."/>
            <person name="Badger J.H."/>
            <person name="Grimwood J."/>
            <person name="Jabbari K."/>
            <person name="Kuo A."/>
            <person name="Maheswari U."/>
            <person name="Martens C."/>
            <person name="Maumus F."/>
            <person name="Otillar R.P."/>
            <person name="Rayko E."/>
            <person name="Salamov A."/>
            <person name="Vandepoele K."/>
            <person name="Beszteri B."/>
            <person name="Gruber A."/>
            <person name="Heijde M."/>
            <person name="Katinka M."/>
            <person name="Mock T."/>
            <person name="Valentin K."/>
            <person name="Verret F."/>
            <person name="Berges J.A."/>
            <person name="Brownlee C."/>
            <person name="Cadoret J.P."/>
            <person name="Chiovitti A."/>
            <person name="Choi C.J."/>
            <person name="Coesel S."/>
            <person name="De Martino A."/>
            <person name="Detter J.C."/>
            <person name="Durkin C."/>
            <person name="Falciatore A."/>
            <person name="Fournet J."/>
            <person name="Haruta M."/>
            <person name="Huysman M.J."/>
            <person name="Jenkins B.D."/>
            <person name="Jiroutova K."/>
            <person name="Jorgensen R.E."/>
            <person name="Joubert Y."/>
            <person name="Kaplan A."/>
            <person name="Kroger N."/>
            <person name="Kroth P.G."/>
            <person name="La Roche J."/>
            <person name="Lindquist E."/>
            <person name="Lommer M."/>
            <person name="Martin-Jezequel V."/>
            <person name="Lopez P.J."/>
            <person name="Lucas S."/>
            <person name="Mangogna M."/>
            <person name="McGinnis K."/>
            <person name="Medlin L.K."/>
            <person name="Montsant A."/>
            <person name="Oudot-Le Secq M.P."/>
            <person name="Napoli C."/>
            <person name="Obornik M."/>
            <person name="Parker M.S."/>
            <person name="Petit J.L."/>
            <person name="Porcel B.M."/>
            <person name="Poulsen N."/>
            <person name="Robison M."/>
            <person name="Rychlewski L."/>
            <person name="Rynearson T.A."/>
            <person name="Schmutz J."/>
            <person name="Shapiro H."/>
            <person name="Siaut M."/>
            <person name="Stanley M."/>
            <person name="Sussman M.R."/>
            <person name="Taylor A.R."/>
            <person name="Vardi A."/>
            <person name="von Dassow P."/>
            <person name="Vyverman W."/>
            <person name="Willis A."/>
            <person name="Wyrwicz L.S."/>
            <person name="Rokhsar D.S."/>
            <person name="Weissenbach J."/>
            <person name="Armbrust E.V."/>
            <person name="Green B.R."/>
            <person name="Van de Peer Y."/>
            <person name="Grigoriev I.V."/>
        </authorList>
    </citation>
    <scope>NUCLEOTIDE SEQUENCE [LARGE SCALE GENOMIC DNA]</scope>
    <source>
        <strain evidence="8 9">CCAP 1055/1</strain>
    </source>
</reference>
<evidence type="ECO:0000313" key="8">
    <source>
        <dbReference type="EMBL" id="EEC46567.1"/>
    </source>
</evidence>
<dbReference type="NCBIfam" id="TIGR02227">
    <property type="entry name" value="sigpep_I_bact"/>
    <property type="match status" value="1"/>
</dbReference>
<evidence type="ECO:0000256" key="3">
    <source>
        <dbReference type="ARBA" id="ARBA00022801"/>
    </source>
</evidence>
<dbReference type="Gene3D" id="2.10.109.10">
    <property type="entry name" value="Umud Fragment, subunit A"/>
    <property type="match status" value="1"/>
</dbReference>
<protein>
    <recommendedName>
        <fullName evidence="5">Mitochondrial inner membrane protease subunit</fullName>
        <ecNumber evidence="5">3.4.21.-</ecNumber>
    </recommendedName>
</protein>
<dbReference type="GO" id="GO:0004252">
    <property type="term" value="F:serine-type endopeptidase activity"/>
    <property type="evidence" value="ECO:0007669"/>
    <property type="project" value="InterPro"/>
</dbReference>
<feature type="active site" evidence="4">
    <location>
        <position position="484"/>
    </location>
</feature>
<keyword evidence="5" id="KW-0812">Transmembrane</keyword>
<dbReference type="InterPro" id="IPR019533">
    <property type="entry name" value="Peptidase_S26"/>
</dbReference>
<dbReference type="AlphaFoldDB" id="B7G479"/>
<evidence type="ECO:0000256" key="5">
    <source>
        <dbReference type="RuleBase" id="RU362041"/>
    </source>
</evidence>
<feature type="domain" description="Peptidase S26" evidence="7">
    <location>
        <begin position="400"/>
        <end position="581"/>
    </location>
</feature>
<accession>B7G479</accession>
<feature type="compositionally biased region" description="Basic residues" evidence="6">
    <location>
        <begin position="7"/>
        <end position="20"/>
    </location>
</feature>
<evidence type="ECO:0000259" key="7">
    <source>
        <dbReference type="Pfam" id="PF10502"/>
    </source>
</evidence>
<dbReference type="Pfam" id="PF10502">
    <property type="entry name" value="Peptidase_S26"/>
    <property type="match status" value="1"/>
</dbReference>
<dbReference type="InterPro" id="IPR019757">
    <property type="entry name" value="Pept_S26A_signal_pept_1_Lys-AS"/>
</dbReference>
<evidence type="ECO:0000313" key="9">
    <source>
        <dbReference type="Proteomes" id="UP000000759"/>
    </source>
</evidence>
<sequence>MVDTQQRHRQPPPPQRRRRQWRTGVTLAWVSLSLPSRAAWTSPRLRRVRRALPTSLCPRYTLLSSSSSSSLQAAEQYNSSPPIDPPGPYRGVFHETLVFPTHRELLALAYGESVSSAPFAIPTHDGPIYRFRVSVYPRGGGHAGSADPRGWGRKRGPERVGVYLQFLPDATDDTVDASFVFTLRGRQDPKPFDVEWRAGMRFVSLERSRLAQGRANDFGAHLLSTTMLRDLLGGADDDHDGTTSPSLHIRVTVSLHATTVPTAGVGDSRPWAPTRLLDDIRKIDSAPPSTNNIATTTNERVRVGTIVVPVLQKLAQRPRMFQQGAYPGVEYRILRIIDPHTNRDLFYSQPGADYELKPVYPLVRQLERPWPVRVNERDIPKLLTPTMYNTVSAVGSLLTALTGLLVAFVLSQAVSLFVIPSLSMAPTLAKGDVVLVDKLTPRFWGPRTNIPVGDVVFFHPPEPLQDMVVRSTGRRLAPRDLFVKRVAAGPGDVLTVDPSGSVRVNGATPAVARETCEAEPLRLIEAYLKKASPDNPDGANVRIGPGQVAVLGDCASVSIDSRVWGPLPQNDIVGRPVVRLWPPSRWGPVPGLLHAPDAL</sequence>
<keyword evidence="3 5" id="KW-0378">Hydrolase</keyword>
<dbReference type="eggNOG" id="KOG0171">
    <property type="taxonomic scope" value="Eukaryota"/>
</dbReference>
<dbReference type="OrthoDB" id="42172at2759"/>
<dbReference type="PROSITE" id="PS00760">
    <property type="entry name" value="SPASE_I_2"/>
    <property type="match status" value="1"/>
</dbReference>
<reference evidence="9" key="2">
    <citation type="submission" date="2008-08" db="EMBL/GenBank/DDBJ databases">
        <authorList>
            <consortium name="Diatom Consortium"/>
            <person name="Grigoriev I."/>
            <person name="Grimwood J."/>
            <person name="Kuo A."/>
            <person name="Otillar R.P."/>
            <person name="Salamov A."/>
            <person name="Detter J.C."/>
            <person name="Lindquist E."/>
            <person name="Shapiro H."/>
            <person name="Lucas S."/>
            <person name="Glavina del Rio T."/>
            <person name="Pitluck S."/>
            <person name="Rokhsar D."/>
            <person name="Bowler C."/>
        </authorList>
    </citation>
    <scope>GENOME REANNOTATION</scope>
    <source>
        <strain evidence="9">CCAP 1055/1</strain>
    </source>
</reference>
<dbReference type="PROSITE" id="PS00501">
    <property type="entry name" value="SPASE_I_1"/>
    <property type="match status" value="1"/>
</dbReference>
<feature type="active site" evidence="4">
    <location>
        <position position="423"/>
    </location>
</feature>
<evidence type="ECO:0000256" key="6">
    <source>
        <dbReference type="SAM" id="MobiDB-lite"/>
    </source>
</evidence>
<feature type="transmembrane region" description="Helical" evidence="5">
    <location>
        <begin position="397"/>
        <end position="419"/>
    </location>
</feature>
<dbReference type="KEGG" id="pti:PHATRDRAFT_47594"/>
<dbReference type="SUPFAM" id="SSF51306">
    <property type="entry name" value="LexA/Signal peptidase"/>
    <property type="match status" value="1"/>
</dbReference>
<comment type="similarity">
    <text evidence="1 5">Belongs to the peptidase S26 family.</text>
</comment>
<dbReference type="GO" id="GO:0005743">
    <property type="term" value="C:mitochondrial inner membrane"/>
    <property type="evidence" value="ECO:0007669"/>
    <property type="project" value="UniProtKB-SubCell"/>
</dbReference>
<dbReference type="InParanoid" id="B7G479"/>
<dbReference type="RefSeq" id="XP_002182027.1">
    <property type="nucleotide sequence ID" value="XM_002181991.1"/>
</dbReference>
<dbReference type="GeneID" id="7202810"/>
<dbReference type="Proteomes" id="UP000000759">
    <property type="component" value="Chromosome 14"/>
</dbReference>
<keyword evidence="5" id="KW-0999">Mitochondrion inner membrane</keyword>
<keyword evidence="5" id="KW-1133">Transmembrane helix</keyword>
<evidence type="ECO:0000256" key="1">
    <source>
        <dbReference type="ARBA" id="ARBA00009370"/>
    </source>
</evidence>
<keyword evidence="2 5" id="KW-0645">Protease</keyword>
<dbReference type="PaxDb" id="2850-Phatr47594"/>
<dbReference type="HOGENOM" id="CLU_455971_0_0_1"/>
<dbReference type="EMBL" id="CM000616">
    <property type="protein sequence ID" value="EEC46567.1"/>
    <property type="molecule type" value="Genomic_DNA"/>
</dbReference>
<keyword evidence="5" id="KW-0472">Membrane</keyword>
<evidence type="ECO:0000256" key="2">
    <source>
        <dbReference type="ARBA" id="ARBA00022670"/>
    </source>
</evidence>
<keyword evidence="9" id="KW-1185">Reference proteome</keyword>
<dbReference type="STRING" id="556484.B7G479"/>
<dbReference type="InterPro" id="IPR019756">
    <property type="entry name" value="Pept_S26A_signal_pept_1_Ser-AS"/>
</dbReference>
<dbReference type="GO" id="GO:0006465">
    <property type="term" value="P:signal peptide processing"/>
    <property type="evidence" value="ECO:0007669"/>
    <property type="project" value="InterPro"/>
</dbReference>
<evidence type="ECO:0000256" key="4">
    <source>
        <dbReference type="PIRSR" id="PIRSR600223-1"/>
    </source>
</evidence>
<proteinExistence type="inferred from homology"/>
<dbReference type="InterPro" id="IPR000223">
    <property type="entry name" value="Pept_S26A_signal_pept_1"/>
</dbReference>
<dbReference type="OMA" id="QGRANDF"/>
<dbReference type="CDD" id="cd06530">
    <property type="entry name" value="S26_SPase_I"/>
    <property type="match status" value="1"/>
</dbReference>
<dbReference type="PANTHER" id="PTHR43390">
    <property type="entry name" value="SIGNAL PEPTIDASE I"/>
    <property type="match status" value="1"/>
</dbReference>
<comment type="subcellular location">
    <subcellularLocation>
        <location evidence="5">Mitochondrion inner membrane</location>
    </subcellularLocation>
</comment>
<dbReference type="PANTHER" id="PTHR43390:SF1">
    <property type="entry name" value="CHLOROPLAST PROCESSING PEPTIDASE"/>
    <property type="match status" value="1"/>
</dbReference>
<organism evidence="8 9">
    <name type="scientific">Phaeodactylum tricornutum (strain CCAP 1055/1)</name>
    <dbReference type="NCBI Taxonomy" id="556484"/>
    <lineage>
        <taxon>Eukaryota</taxon>
        <taxon>Sar</taxon>
        <taxon>Stramenopiles</taxon>
        <taxon>Ochrophyta</taxon>
        <taxon>Bacillariophyta</taxon>
        <taxon>Bacillariophyceae</taxon>
        <taxon>Bacillariophycidae</taxon>
        <taxon>Naviculales</taxon>
        <taxon>Phaeodactylaceae</taxon>
        <taxon>Phaeodactylum</taxon>
    </lineage>
</organism>
<dbReference type="PRINTS" id="PR00727">
    <property type="entry name" value="LEADERPTASE"/>
</dbReference>